<evidence type="ECO:0000313" key="1">
    <source>
        <dbReference type="EMBL" id="MCH94822.1"/>
    </source>
</evidence>
<proteinExistence type="predicted"/>
<dbReference type="EMBL" id="LXQA010028245">
    <property type="protein sequence ID" value="MCH94822.1"/>
    <property type="molecule type" value="Genomic_DNA"/>
</dbReference>
<sequence length="102" mass="11160">RPFGAGHKEAPRQFHFESALQLEIPIALHRTPQQVVLVRLGEGAGVDAGIGSTIGCENSHLKGDCWVLSVRGFGWRCDISLSCDPGAFDPMFLPSFHEFPNK</sequence>
<name>A0A392N5G9_9FABA</name>
<organism evidence="1 2">
    <name type="scientific">Trifolium medium</name>
    <dbReference type="NCBI Taxonomy" id="97028"/>
    <lineage>
        <taxon>Eukaryota</taxon>
        <taxon>Viridiplantae</taxon>
        <taxon>Streptophyta</taxon>
        <taxon>Embryophyta</taxon>
        <taxon>Tracheophyta</taxon>
        <taxon>Spermatophyta</taxon>
        <taxon>Magnoliopsida</taxon>
        <taxon>eudicotyledons</taxon>
        <taxon>Gunneridae</taxon>
        <taxon>Pentapetalae</taxon>
        <taxon>rosids</taxon>
        <taxon>fabids</taxon>
        <taxon>Fabales</taxon>
        <taxon>Fabaceae</taxon>
        <taxon>Papilionoideae</taxon>
        <taxon>50 kb inversion clade</taxon>
        <taxon>NPAAA clade</taxon>
        <taxon>Hologalegina</taxon>
        <taxon>IRL clade</taxon>
        <taxon>Trifolieae</taxon>
        <taxon>Trifolium</taxon>
    </lineage>
</organism>
<dbReference type="Proteomes" id="UP000265520">
    <property type="component" value="Unassembled WGS sequence"/>
</dbReference>
<protein>
    <submittedName>
        <fullName evidence="1">Uncharacterized protein</fullName>
    </submittedName>
</protein>
<evidence type="ECO:0000313" key="2">
    <source>
        <dbReference type="Proteomes" id="UP000265520"/>
    </source>
</evidence>
<feature type="non-terminal residue" evidence="1">
    <location>
        <position position="1"/>
    </location>
</feature>
<keyword evidence="2" id="KW-1185">Reference proteome</keyword>
<reference evidence="1 2" key="1">
    <citation type="journal article" date="2018" name="Front. Plant Sci.">
        <title>Red Clover (Trifolium pratense) and Zigzag Clover (T. medium) - A Picture of Genomic Similarities and Differences.</title>
        <authorList>
            <person name="Dluhosova J."/>
            <person name="Istvanek J."/>
            <person name="Nedelnik J."/>
            <person name="Repkova J."/>
        </authorList>
    </citation>
    <scope>NUCLEOTIDE SEQUENCE [LARGE SCALE GENOMIC DNA]</scope>
    <source>
        <strain evidence="2">cv. 10/8</strain>
        <tissue evidence="1">Leaf</tissue>
    </source>
</reference>
<accession>A0A392N5G9</accession>
<dbReference type="AlphaFoldDB" id="A0A392N5G9"/>
<comment type="caution">
    <text evidence="1">The sequence shown here is derived from an EMBL/GenBank/DDBJ whole genome shotgun (WGS) entry which is preliminary data.</text>
</comment>